<feature type="transmembrane region" description="Helical" evidence="6">
    <location>
        <begin position="819"/>
        <end position="841"/>
    </location>
</feature>
<feature type="transmembrane region" description="Helical" evidence="6">
    <location>
        <begin position="449"/>
        <end position="471"/>
    </location>
</feature>
<protein>
    <submittedName>
        <fullName evidence="8">ABC transporter permease</fullName>
    </submittedName>
</protein>
<keyword evidence="9" id="KW-1185">Reference proteome</keyword>
<evidence type="ECO:0000256" key="5">
    <source>
        <dbReference type="ARBA" id="ARBA00023136"/>
    </source>
</evidence>
<comment type="subcellular location">
    <subcellularLocation>
        <location evidence="1">Cell membrane</location>
        <topology evidence="1">Multi-pass membrane protein</topology>
    </subcellularLocation>
</comment>
<gene>
    <name evidence="8" type="ORF">LXN57_03160</name>
</gene>
<evidence type="ECO:0000313" key="8">
    <source>
        <dbReference type="EMBL" id="MCM4076562.1"/>
    </source>
</evidence>
<evidence type="ECO:0000313" key="9">
    <source>
        <dbReference type="Proteomes" id="UP001523216"/>
    </source>
</evidence>
<comment type="caution">
    <text evidence="8">The sequence shown here is derived from an EMBL/GenBank/DDBJ whole genome shotgun (WGS) entry which is preliminary data.</text>
</comment>
<feature type="transmembrane region" description="Helical" evidence="6">
    <location>
        <begin position="371"/>
        <end position="397"/>
    </location>
</feature>
<dbReference type="PANTHER" id="PTHR30287">
    <property type="entry name" value="MEMBRANE COMPONENT OF PREDICTED ABC SUPERFAMILY METABOLITE UPTAKE TRANSPORTER"/>
    <property type="match status" value="1"/>
</dbReference>
<feature type="transmembrane region" description="Helical" evidence="6">
    <location>
        <begin position="20"/>
        <end position="41"/>
    </location>
</feature>
<feature type="transmembrane region" description="Helical" evidence="6">
    <location>
        <begin position="483"/>
        <end position="502"/>
    </location>
</feature>
<name>A0ABT0XTQ7_9ACTN</name>
<dbReference type="Pfam" id="PF02687">
    <property type="entry name" value="FtsX"/>
    <property type="match status" value="1"/>
</dbReference>
<dbReference type="InterPro" id="IPR003838">
    <property type="entry name" value="ABC3_permease_C"/>
</dbReference>
<keyword evidence="2" id="KW-1003">Cell membrane</keyword>
<feature type="transmembrane region" description="Helical" evidence="6">
    <location>
        <begin position="769"/>
        <end position="791"/>
    </location>
</feature>
<evidence type="ECO:0000256" key="2">
    <source>
        <dbReference type="ARBA" id="ARBA00022475"/>
    </source>
</evidence>
<dbReference type="PANTHER" id="PTHR30287:SF1">
    <property type="entry name" value="INNER MEMBRANE PROTEIN"/>
    <property type="match status" value="1"/>
</dbReference>
<feature type="domain" description="ABC3 transporter permease C-terminal" evidence="7">
    <location>
        <begin position="770"/>
        <end position="884"/>
    </location>
</feature>
<feature type="transmembrane region" description="Helical" evidence="6">
    <location>
        <begin position="523"/>
        <end position="553"/>
    </location>
</feature>
<feature type="transmembrane region" description="Helical" evidence="6">
    <location>
        <begin position="861"/>
        <end position="883"/>
    </location>
</feature>
<evidence type="ECO:0000256" key="1">
    <source>
        <dbReference type="ARBA" id="ARBA00004651"/>
    </source>
</evidence>
<dbReference type="Proteomes" id="UP001523216">
    <property type="component" value="Unassembled WGS sequence"/>
</dbReference>
<sequence length="902" mass="93248">MTGLHWPSIRGRARADAGPLLLVAVVVAVVAVLVGATPPMLRSTSDEATRDAVRRAADDAAVRVEAEWPDDYGPTGGRLRAPRLADDVAGLSSLAASDLDPALRSALRPPVATVSSISMAVTDGSVQRRLQLEYLRTESGGPEVTWIAGRAPGPSTRDQFAEIPLNGAPWPMQIGLSEADAAVLDARPGDRIPVQDERRNPYNVRVSGIFRPVDPADPAWQLAPWLLQPAANRDGLGSTRFGGLLSDESLPDARLAFRSDQLRRSVRFDADPDRLTWESAQALASAVATLKGQSAVSAERDTSLKWATQLDSVLRDLRDQIATASAQATVLLLTVLAGALLVVSLTADLLTRRRARSLTTARERGASLPAIATELAIESVAVVVPAAALGLALAAALAGSASVAWVLPFLLLTAAVGPVFGTLAAARATRDKRSPANRSARRWASRTTLLRRVAVDVAVVALAVGALVALRQRGIGSTDEGDVGLPAAAPTLGALAAALLLMRLLPRGTGGALRLALRSRRPLVLFVAARAAATASRLLPALTVTAAIALASFAVTLHATTDRGLSDGAWQAVGADARLTVGSEAAGSTVAIAGQVAAARGVSAVVTARVVESERFIADQTSIVARLVVVDTAAFRRLLAATPLPGLPDPAGLAATNDGTVPALVRTGDGSLRPGTQFRLPLRTNSAIPMAAIGAAPAVGNGDDVIVVDVATARAAGLESAPNTVWATGPGAAEAFRATGADGRLTTRAEVLEERRTAPLTAGLVRLQLIAAGALLALGLLGFALAAAASAPERWETLARLRTLGLRPRDAHRVAAGELLPVAVVAVVFGPLLGALLARLTVEPLALSVLTGQVAVPVTVVPWWTAELVTLVAFTAVLSAVVATESSVRRKRRLGDVLRVSS</sequence>
<keyword evidence="5 6" id="KW-0472">Membrane</keyword>
<dbReference type="InterPro" id="IPR038766">
    <property type="entry name" value="Membrane_comp_ABC_pdt"/>
</dbReference>
<dbReference type="EMBL" id="JAMQOL010000003">
    <property type="protein sequence ID" value="MCM4076562.1"/>
    <property type="molecule type" value="Genomic_DNA"/>
</dbReference>
<feature type="transmembrane region" description="Helical" evidence="6">
    <location>
        <begin position="330"/>
        <end position="350"/>
    </location>
</feature>
<evidence type="ECO:0000259" key="7">
    <source>
        <dbReference type="Pfam" id="PF02687"/>
    </source>
</evidence>
<organism evidence="8 9">
    <name type="scientific">Paractinoplanes hotanensis</name>
    <dbReference type="NCBI Taxonomy" id="2906497"/>
    <lineage>
        <taxon>Bacteria</taxon>
        <taxon>Bacillati</taxon>
        <taxon>Actinomycetota</taxon>
        <taxon>Actinomycetes</taxon>
        <taxon>Micromonosporales</taxon>
        <taxon>Micromonosporaceae</taxon>
        <taxon>Paractinoplanes</taxon>
    </lineage>
</organism>
<dbReference type="RefSeq" id="WP_251796463.1">
    <property type="nucleotide sequence ID" value="NZ_JAMQOL010000003.1"/>
</dbReference>
<proteinExistence type="predicted"/>
<evidence type="ECO:0000256" key="6">
    <source>
        <dbReference type="SAM" id="Phobius"/>
    </source>
</evidence>
<evidence type="ECO:0000256" key="4">
    <source>
        <dbReference type="ARBA" id="ARBA00022989"/>
    </source>
</evidence>
<reference evidence="8 9" key="1">
    <citation type="submission" date="2022-06" db="EMBL/GenBank/DDBJ databases">
        <title>Actinoplanes abujensis sp. nov., isolated from Nigerian arid soil.</title>
        <authorList>
            <person name="Ding P."/>
        </authorList>
    </citation>
    <scope>NUCLEOTIDE SEQUENCE [LARGE SCALE GENOMIC DNA]</scope>
    <source>
        <strain evidence="9">TRM88002</strain>
    </source>
</reference>
<evidence type="ECO:0000256" key="3">
    <source>
        <dbReference type="ARBA" id="ARBA00022692"/>
    </source>
</evidence>
<keyword evidence="3 6" id="KW-0812">Transmembrane</keyword>
<accession>A0ABT0XTQ7</accession>
<keyword evidence="4 6" id="KW-1133">Transmembrane helix</keyword>
<feature type="transmembrane region" description="Helical" evidence="6">
    <location>
        <begin position="403"/>
        <end position="428"/>
    </location>
</feature>